<name>A0ABS9TBA8_9PSEU</name>
<gene>
    <name evidence="1" type="ORF">MMF94_08945</name>
</gene>
<dbReference type="RefSeq" id="WP_241035836.1">
    <property type="nucleotide sequence ID" value="NZ_BAAAJF010000078.1"/>
</dbReference>
<organism evidence="1 2">
    <name type="scientific">Pseudonocardia alaniniphila</name>
    <dbReference type="NCBI Taxonomy" id="75291"/>
    <lineage>
        <taxon>Bacteria</taxon>
        <taxon>Bacillati</taxon>
        <taxon>Actinomycetota</taxon>
        <taxon>Actinomycetes</taxon>
        <taxon>Pseudonocardiales</taxon>
        <taxon>Pseudonocardiaceae</taxon>
        <taxon>Pseudonocardia</taxon>
    </lineage>
</organism>
<dbReference type="EMBL" id="JAKXMK010000007">
    <property type="protein sequence ID" value="MCH6165807.1"/>
    <property type="molecule type" value="Genomic_DNA"/>
</dbReference>
<sequence>MNRLERLLADARVGVLAEESSAFHEARFDSAQERETATDLLAASPGPTALLLLLALRREAPEAYAAVPASARAETLAAALREYAVLNDFGYLDEDGNSFDREAARALLELGTDAVPALRPLLDDLQPGPLAGSEESTIAYILGLRRADFAYNYLARILGCRPEFDPDPMIRDDHLAAMRTRLDAERR</sequence>
<dbReference type="Proteomes" id="UP001299970">
    <property type="component" value="Unassembled WGS sequence"/>
</dbReference>
<comment type="caution">
    <text evidence="1">The sequence shown here is derived from an EMBL/GenBank/DDBJ whole genome shotgun (WGS) entry which is preliminary data.</text>
</comment>
<evidence type="ECO:0000313" key="2">
    <source>
        <dbReference type="Proteomes" id="UP001299970"/>
    </source>
</evidence>
<keyword evidence="2" id="KW-1185">Reference proteome</keyword>
<evidence type="ECO:0000313" key="1">
    <source>
        <dbReference type="EMBL" id="MCH6165807.1"/>
    </source>
</evidence>
<reference evidence="1 2" key="1">
    <citation type="submission" date="2022-03" db="EMBL/GenBank/DDBJ databases">
        <title>Pseudonocardia alaer sp. nov., a novel actinomycete isolated from reed forest soil.</title>
        <authorList>
            <person name="Wang L."/>
        </authorList>
    </citation>
    <scope>NUCLEOTIDE SEQUENCE [LARGE SCALE GENOMIC DNA]</scope>
    <source>
        <strain evidence="1 2">Y-16303</strain>
    </source>
</reference>
<protein>
    <submittedName>
        <fullName evidence="1">Uncharacterized protein</fullName>
    </submittedName>
</protein>
<accession>A0ABS9TBA8</accession>
<proteinExistence type="predicted"/>